<name>A0A1G8HH33_9FLAO</name>
<dbReference type="AlphaFoldDB" id="A0A1G8HH33"/>
<dbReference type="STRING" id="178355.SAMN04488062_12145"/>
<sequence length="174" mass="20137">MRLNRKNKFLLLGFLVALYFCYSFAISNTITYFKEYHSKNEMLNNNNSSPRLAHQLHQKEKQLDSLLAHYNITASESFQNDLLKQLSIYCDSSHLKIIDFKEPHITTEKGFTATSYIFSLEGSFNGCVALLNKMENNPALGSIKHLNFRKKRNYKTNVDQLFVEVIMQKNKGGN</sequence>
<proteinExistence type="predicted"/>
<accession>A0A1G8HH33</accession>
<dbReference type="EMBL" id="FNDB01000021">
    <property type="protein sequence ID" value="SDI05966.1"/>
    <property type="molecule type" value="Genomic_DNA"/>
</dbReference>
<dbReference type="Gene3D" id="3.30.70.60">
    <property type="match status" value="1"/>
</dbReference>
<evidence type="ECO:0000313" key="1">
    <source>
        <dbReference type="EMBL" id="SDI05966.1"/>
    </source>
</evidence>
<evidence type="ECO:0000313" key="2">
    <source>
        <dbReference type="Proteomes" id="UP000199274"/>
    </source>
</evidence>
<keyword evidence="2" id="KW-1185">Reference proteome</keyword>
<dbReference type="InterPro" id="IPR014717">
    <property type="entry name" value="Transl_elong_EF1B/ribsomal_bS6"/>
</dbReference>
<gene>
    <name evidence="1" type="ORF">SAMN04488062_12145</name>
</gene>
<dbReference type="Proteomes" id="UP000199274">
    <property type="component" value="Unassembled WGS sequence"/>
</dbReference>
<protein>
    <recommendedName>
        <fullName evidence="3">General secretion pathway protein</fullName>
    </recommendedName>
</protein>
<dbReference type="OrthoDB" id="1343945at2"/>
<dbReference type="RefSeq" id="WP_091259051.1">
    <property type="nucleotide sequence ID" value="NZ_FNDB01000021.1"/>
</dbReference>
<reference evidence="2" key="1">
    <citation type="submission" date="2016-10" db="EMBL/GenBank/DDBJ databases">
        <authorList>
            <person name="Varghese N."/>
            <person name="Submissions S."/>
        </authorList>
    </citation>
    <scope>NUCLEOTIDE SEQUENCE [LARGE SCALE GENOMIC DNA]</scope>
    <source>
        <strain evidence="2">CGMCC 1.2747</strain>
    </source>
</reference>
<organism evidence="1 2">
    <name type="scientific">Flavobacterium omnivorum</name>
    <dbReference type="NCBI Taxonomy" id="178355"/>
    <lineage>
        <taxon>Bacteria</taxon>
        <taxon>Pseudomonadati</taxon>
        <taxon>Bacteroidota</taxon>
        <taxon>Flavobacteriia</taxon>
        <taxon>Flavobacteriales</taxon>
        <taxon>Flavobacteriaceae</taxon>
        <taxon>Flavobacterium</taxon>
    </lineage>
</organism>
<evidence type="ECO:0008006" key="3">
    <source>
        <dbReference type="Google" id="ProtNLM"/>
    </source>
</evidence>